<evidence type="ECO:0000259" key="1">
    <source>
        <dbReference type="Pfam" id="PF07726"/>
    </source>
</evidence>
<protein>
    <submittedName>
        <fullName evidence="2">MoxR-like ATPase</fullName>
    </submittedName>
</protein>
<dbReference type="InterPro" id="IPR027417">
    <property type="entry name" value="P-loop_NTPase"/>
</dbReference>
<comment type="caution">
    <text evidence="2">The sequence shown here is derived from an EMBL/GenBank/DDBJ whole genome shotgun (WGS) entry which is preliminary data.</text>
</comment>
<organism evidence="2 3">
    <name type="scientific">Mesotoga prima</name>
    <dbReference type="NCBI Taxonomy" id="1184387"/>
    <lineage>
        <taxon>Bacteria</taxon>
        <taxon>Thermotogati</taxon>
        <taxon>Thermotogota</taxon>
        <taxon>Thermotogae</taxon>
        <taxon>Kosmotogales</taxon>
        <taxon>Kosmotogaceae</taxon>
        <taxon>Mesotoga</taxon>
    </lineage>
</organism>
<proteinExistence type="predicted"/>
<accession>A0A124FXZ8</accession>
<name>A0A124FXZ8_9BACT</name>
<evidence type="ECO:0000313" key="2">
    <source>
        <dbReference type="EMBL" id="KUK79630.1"/>
    </source>
</evidence>
<dbReference type="InterPro" id="IPR050764">
    <property type="entry name" value="CbbQ/NirQ/NorQ/GpvN"/>
</dbReference>
<feature type="domain" description="ATPase AAA-3" evidence="1">
    <location>
        <begin position="38"/>
        <end position="155"/>
    </location>
</feature>
<dbReference type="EMBL" id="LGGP01000249">
    <property type="protein sequence ID" value="KUK79630.1"/>
    <property type="molecule type" value="Genomic_DNA"/>
</dbReference>
<dbReference type="GO" id="GO:0005524">
    <property type="term" value="F:ATP binding"/>
    <property type="evidence" value="ECO:0007669"/>
    <property type="project" value="InterPro"/>
</dbReference>
<reference evidence="3" key="1">
    <citation type="journal article" date="2015" name="MBio">
        <title>Genome-Resolved Metagenomic Analysis Reveals Roles for Candidate Phyla and Other Microbial Community Members in Biogeochemical Transformations in Oil Reservoirs.</title>
        <authorList>
            <person name="Hu P."/>
            <person name="Tom L."/>
            <person name="Singh A."/>
            <person name="Thomas B.C."/>
            <person name="Baker B.J."/>
            <person name="Piceno Y.M."/>
            <person name="Andersen G.L."/>
            <person name="Banfield J.F."/>
        </authorList>
    </citation>
    <scope>NUCLEOTIDE SEQUENCE [LARGE SCALE GENOMIC DNA]</scope>
</reference>
<dbReference type="PANTHER" id="PTHR42759">
    <property type="entry name" value="MOXR FAMILY PROTEIN"/>
    <property type="match status" value="1"/>
</dbReference>
<evidence type="ECO:0000313" key="3">
    <source>
        <dbReference type="Proteomes" id="UP000054092"/>
    </source>
</evidence>
<dbReference type="SUPFAM" id="SSF52540">
    <property type="entry name" value="P-loop containing nucleoside triphosphate hydrolases"/>
    <property type="match status" value="1"/>
</dbReference>
<feature type="non-terminal residue" evidence="2">
    <location>
        <position position="155"/>
    </location>
</feature>
<dbReference type="AlphaFoldDB" id="A0A124FXZ8"/>
<gene>
    <name evidence="2" type="ORF">XD94_1334</name>
</gene>
<dbReference type="Proteomes" id="UP000054092">
    <property type="component" value="Unassembled WGS sequence"/>
</dbReference>
<dbReference type="PANTHER" id="PTHR42759:SF5">
    <property type="entry name" value="METHANOL DEHYDROGENASE REGULATOR"/>
    <property type="match status" value="1"/>
</dbReference>
<dbReference type="Gene3D" id="3.40.50.300">
    <property type="entry name" value="P-loop containing nucleotide triphosphate hydrolases"/>
    <property type="match status" value="1"/>
</dbReference>
<dbReference type="GO" id="GO:0016887">
    <property type="term" value="F:ATP hydrolysis activity"/>
    <property type="evidence" value="ECO:0007669"/>
    <property type="project" value="InterPro"/>
</dbReference>
<sequence>MISIEDFGSKLTNNISKVIVGKEPIIERVLAVLLSGGHVLINDVPGVGKTMLARSLAISLGLDFNRLQCTPDLLPGDVTGISILNLKTNEFTFRRGPVFTQILLVDEVNRTTPRTQSALLEAMAERQVTVDGKTFNMEHPFFVIATQNPVEFEGT</sequence>
<dbReference type="InterPro" id="IPR011703">
    <property type="entry name" value="ATPase_AAA-3"/>
</dbReference>
<dbReference type="Pfam" id="PF07726">
    <property type="entry name" value="AAA_3"/>
    <property type="match status" value="1"/>
</dbReference>
<dbReference type="CDD" id="cd00009">
    <property type="entry name" value="AAA"/>
    <property type="match status" value="1"/>
</dbReference>